<evidence type="ECO:0000259" key="1">
    <source>
        <dbReference type="Pfam" id="PF12728"/>
    </source>
</evidence>
<gene>
    <name evidence="2" type="ORF">GJR97_16560</name>
</gene>
<dbReference type="InterPro" id="IPR041657">
    <property type="entry name" value="HTH_17"/>
</dbReference>
<dbReference type="EMBL" id="WKJD01000021">
    <property type="protein sequence ID" value="MRX45324.1"/>
    <property type="molecule type" value="Genomic_DNA"/>
</dbReference>
<keyword evidence="3" id="KW-1185">Reference proteome</keyword>
<organism evidence="2 3">
    <name type="scientific">Agromyces kandeliae</name>
    <dbReference type="NCBI Taxonomy" id="2666141"/>
    <lineage>
        <taxon>Bacteria</taxon>
        <taxon>Bacillati</taxon>
        <taxon>Actinomycetota</taxon>
        <taxon>Actinomycetes</taxon>
        <taxon>Micrococcales</taxon>
        <taxon>Microbacteriaceae</taxon>
        <taxon>Agromyces</taxon>
    </lineage>
</organism>
<dbReference type="Proteomes" id="UP000476511">
    <property type="component" value="Unassembled WGS sequence"/>
</dbReference>
<proteinExistence type="predicted"/>
<dbReference type="NCBIfam" id="TIGR01764">
    <property type="entry name" value="excise"/>
    <property type="match status" value="1"/>
</dbReference>
<dbReference type="AlphaFoldDB" id="A0A6L5R6X8"/>
<dbReference type="SUPFAM" id="SSF46955">
    <property type="entry name" value="Putative DNA-binding domain"/>
    <property type="match status" value="1"/>
</dbReference>
<comment type="caution">
    <text evidence="2">The sequence shown here is derived from an EMBL/GenBank/DDBJ whole genome shotgun (WGS) entry which is preliminary data.</text>
</comment>
<dbReference type="InterPro" id="IPR009061">
    <property type="entry name" value="DNA-bd_dom_put_sf"/>
</dbReference>
<accession>A0A6L5R6X8</accession>
<protein>
    <submittedName>
        <fullName evidence="2">Excisionase family DNA-binding protein</fullName>
    </submittedName>
</protein>
<dbReference type="Pfam" id="PF12728">
    <property type="entry name" value="HTH_17"/>
    <property type="match status" value="1"/>
</dbReference>
<dbReference type="InterPro" id="IPR010093">
    <property type="entry name" value="SinI_DNA-bd"/>
</dbReference>
<feature type="domain" description="Helix-turn-helix" evidence="1">
    <location>
        <begin position="10"/>
        <end position="52"/>
    </location>
</feature>
<reference evidence="2 3" key="1">
    <citation type="submission" date="2019-11" db="EMBL/GenBank/DDBJ databases">
        <title>Agromyces kandeliae sp. nov., isolated from mangrove soil.</title>
        <authorList>
            <person name="Wang R."/>
        </authorList>
    </citation>
    <scope>NUCLEOTIDE SEQUENCE [LARGE SCALE GENOMIC DNA]</scope>
    <source>
        <strain evidence="2 3">Q22</strain>
    </source>
</reference>
<keyword evidence="2" id="KW-0238">DNA-binding</keyword>
<name>A0A6L5R6X8_9MICO</name>
<evidence type="ECO:0000313" key="3">
    <source>
        <dbReference type="Proteomes" id="UP000476511"/>
    </source>
</evidence>
<evidence type="ECO:0000313" key="2">
    <source>
        <dbReference type="EMBL" id="MRX45324.1"/>
    </source>
</evidence>
<dbReference type="GO" id="GO:0003677">
    <property type="term" value="F:DNA binding"/>
    <property type="evidence" value="ECO:0007669"/>
    <property type="project" value="UniProtKB-KW"/>
</dbReference>
<sequence length="63" mass="7174">MTSEARWGSMQEAAELARVSTRTIRRRIADGVLPARRFGPRLIRVDLNQLDEMGRPLPGRRVS</sequence>